<evidence type="ECO:0000256" key="1">
    <source>
        <dbReference type="SAM" id="Phobius"/>
    </source>
</evidence>
<organism evidence="2 3">
    <name type="scientific">Rahnella laticis</name>
    <dbReference type="NCBI Taxonomy" id="2787622"/>
    <lineage>
        <taxon>Bacteria</taxon>
        <taxon>Pseudomonadati</taxon>
        <taxon>Pseudomonadota</taxon>
        <taxon>Gammaproteobacteria</taxon>
        <taxon>Enterobacterales</taxon>
        <taxon>Yersiniaceae</taxon>
        <taxon>Rahnella</taxon>
    </lineage>
</organism>
<evidence type="ECO:0000313" key="2">
    <source>
        <dbReference type="EMBL" id="MBF7982055.1"/>
    </source>
</evidence>
<comment type="caution">
    <text evidence="2">The sequence shown here is derived from an EMBL/GenBank/DDBJ whole genome shotgun (WGS) entry which is preliminary data.</text>
</comment>
<keyword evidence="1" id="KW-1133">Transmembrane helix</keyword>
<protein>
    <submittedName>
        <fullName evidence="2">DUF3290 domain-containing protein</fullName>
    </submittedName>
</protein>
<reference evidence="2 3" key="1">
    <citation type="submission" date="2020-11" db="EMBL/GenBank/DDBJ databases">
        <title>Taxonomic investigation of Rahnella strains.</title>
        <authorList>
            <person name="Lee S.D."/>
        </authorList>
    </citation>
    <scope>NUCLEOTIDE SEQUENCE [LARGE SCALE GENOMIC DNA]</scope>
    <source>
        <strain evidence="2 3">SAP-17</strain>
    </source>
</reference>
<dbReference type="InterPro" id="IPR021707">
    <property type="entry name" value="DUF3290"/>
</dbReference>
<dbReference type="Proteomes" id="UP000636811">
    <property type="component" value="Unassembled WGS sequence"/>
</dbReference>
<name>A0ABS0EAF0_9GAMM</name>
<dbReference type="RefSeq" id="WP_195815912.1">
    <property type="nucleotide sequence ID" value="NZ_JADOBI010000013.1"/>
</dbReference>
<gene>
    <name evidence="2" type="ORF">IV433_21830</name>
</gene>
<keyword evidence="1" id="KW-0812">Transmembrane</keyword>
<dbReference type="EMBL" id="JADOBI010000013">
    <property type="protein sequence ID" value="MBF7982055.1"/>
    <property type="molecule type" value="Genomic_DNA"/>
</dbReference>
<dbReference type="Pfam" id="PF11694">
    <property type="entry name" value="DUF3290"/>
    <property type="match status" value="1"/>
</dbReference>
<accession>A0ABS0EAF0</accession>
<feature type="transmembrane region" description="Helical" evidence="1">
    <location>
        <begin position="50"/>
        <end position="67"/>
    </location>
</feature>
<feature type="transmembrane region" description="Helical" evidence="1">
    <location>
        <begin position="18"/>
        <end position="38"/>
    </location>
</feature>
<keyword evidence="3" id="KW-1185">Reference proteome</keyword>
<sequence length="152" mass="17930">MRFYSIDYLQMQSNINDYLKYIVIFSTLFILIVVFSLYMRHRLQTKYRDLTIIAFLFLLFISGVQYADYTDSQNIHSQSSQMVNFVRLLSQEKDVNVNTIFSSSVQLSDGIIVKINDLFYRVNLSPDQKTYNLVEVSLVNPKIEIIKTEVWK</sequence>
<proteinExistence type="predicted"/>
<evidence type="ECO:0000313" key="3">
    <source>
        <dbReference type="Proteomes" id="UP000636811"/>
    </source>
</evidence>
<keyword evidence="1" id="KW-0472">Membrane</keyword>